<dbReference type="SUPFAM" id="SSF51735">
    <property type="entry name" value="NAD(P)-binding Rossmann-fold domains"/>
    <property type="match status" value="1"/>
</dbReference>
<dbReference type="OrthoDB" id="416253at2759"/>
<dbReference type="SUPFAM" id="SSF55347">
    <property type="entry name" value="Glyceraldehyde-3-phosphate dehydrogenase-like, C-terminal domain"/>
    <property type="match status" value="1"/>
</dbReference>
<dbReference type="Gene3D" id="3.40.50.720">
    <property type="entry name" value="NAD(P)-binding Rossmann-like Domain"/>
    <property type="match status" value="1"/>
</dbReference>
<comment type="caution">
    <text evidence="3">The sequence shown here is derived from an EMBL/GenBank/DDBJ whole genome shotgun (WGS) entry which is preliminary data.</text>
</comment>
<evidence type="ECO:0000313" key="3">
    <source>
        <dbReference type="EMBL" id="KAF4453644.1"/>
    </source>
</evidence>
<dbReference type="InterPro" id="IPR004104">
    <property type="entry name" value="Gfo/Idh/MocA-like_OxRdtase_C"/>
</dbReference>
<keyword evidence="4" id="KW-1185">Reference proteome</keyword>
<dbReference type="PANTHER" id="PTHR43377">
    <property type="entry name" value="BILIVERDIN REDUCTASE A"/>
    <property type="match status" value="1"/>
</dbReference>
<sequence>MLLIRHTNQERISTFFSRYCSLSQDECNTFAQSYLGCDNRQASPQGAFGYTVRGGGFVIQFRAERSSLDLNIIKQAPSSHSLQRVIEWSATESPRVDCAFVAVPHNKHFETVGPLLAASIHVLKEKPVSLPVAELRQLQEIAASCNQEWRSRGILADGVHVDLGWHLLDLVLDLLPDPQTPVVRFSEYLLTRPHQEYDAEDTYFASLLLASSTSATPDVPCYLKASRMSHHKADKICIIGSDGTLGQKIIISGGECGIMVTKHQEFHFRALIWGHYNKRFRPEIPDNHPLAPFALTGAGLKHRAHPIAVRIALNQLRQLPSFQQTKAFNSRRLQNVLKAIPFLTVPDLDPGQRISPA</sequence>
<protein>
    <submittedName>
        <fullName evidence="3">UDP-bacillosamine synthetase</fullName>
    </submittedName>
</protein>
<dbReference type="GO" id="GO:0000166">
    <property type="term" value="F:nucleotide binding"/>
    <property type="evidence" value="ECO:0007669"/>
    <property type="project" value="InterPro"/>
</dbReference>
<name>A0A8H4NWD9_9HYPO</name>
<evidence type="ECO:0000313" key="4">
    <source>
        <dbReference type="Proteomes" id="UP000605986"/>
    </source>
</evidence>
<dbReference type="InterPro" id="IPR000683">
    <property type="entry name" value="Gfo/Idh/MocA-like_OxRdtase_N"/>
</dbReference>
<dbReference type="InterPro" id="IPR036291">
    <property type="entry name" value="NAD(P)-bd_dom_sf"/>
</dbReference>
<dbReference type="EMBL" id="JAADJG010000144">
    <property type="protein sequence ID" value="KAF4453644.1"/>
    <property type="molecule type" value="Genomic_DNA"/>
</dbReference>
<dbReference type="AlphaFoldDB" id="A0A8H4NWD9"/>
<evidence type="ECO:0000259" key="2">
    <source>
        <dbReference type="Pfam" id="PF02894"/>
    </source>
</evidence>
<dbReference type="Pfam" id="PF01408">
    <property type="entry name" value="GFO_IDH_MocA"/>
    <property type="match status" value="1"/>
</dbReference>
<dbReference type="Gene3D" id="3.30.360.10">
    <property type="entry name" value="Dihydrodipicolinate Reductase, domain 2"/>
    <property type="match status" value="1"/>
</dbReference>
<evidence type="ECO:0000259" key="1">
    <source>
        <dbReference type="Pfam" id="PF01408"/>
    </source>
</evidence>
<organism evidence="3 4">
    <name type="scientific">Fusarium austroafricanum</name>
    <dbReference type="NCBI Taxonomy" id="2364996"/>
    <lineage>
        <taxon>Eukaryota</taxon>
        <taxon>Fungi</taxon>
        <taxon>Dikarya</taxon>
        <taxon>Ascomycota</taxon>
        <taxon>Pezizomycotina</taxon>
        <taxon>Sordariomycetes</taxon>
        <taxon>Hypocreomycetidae</taxon>
        <taxon>Hypocreales</taxon>
        <taxon>Nectriaceae</taxon>
        <taxon>Fusarium</taxon>
        <taxon>Fusarium concolor species complex</taxon>
    </lineage>
</organism>
<feature type="domain" description="Gfo/Idh/MocA-like oxidoreductase N-terminal" evidence="1">
    <location>
        <begin position="91"/>
        <end position="144"/>
    </location>
</feature>
<dbReference type="SUPFAM" id="SSF53383">
    <property type="entry name" value="PLP-dependent transferases"/>
    <property type="match status" value="1"/>
</dbReference>
<gene>
    <name evidence="3" type="ORF">F53441_3653</name>
</gene>
<reference evidence="3" key="1">
    <citation type="submission" date="2020-01" db="EMBL/GenBank/DDBJ databases">
        <title>Identification and distribution of gene clusters putatively required for synthesis of sphingolipid metabolism inhibitors in phylogenetically diverse species of the filamentous fungus Fusarium.</title>
        <authorList>
            <person name="Kim H.-S."/>
            <person name="Busman M."/>
            <person name="Brown D.W."/>
            <person name="Divon H."/>
            <person name="Uhlig S."/>
            <person name="Proctor R.H."/>
        </authorList>
    </citation>
    <scope>NUCLEOTIDE SEQUENCE</scope>
    <source>
        <strain evidence="3">NRRL 53441</strain>
    </source>
</reference>
<dbReference type="InterPro" id="IPR015424">
    <property type="entry name" value="PyrdxlP-dep_Trfase"/>
</dbReference>
<feature type="domain" description="Gfo/Idh/MocA-like oxidoreductase C-terminal" evidence="2">
    <location>
        <begin position="147"/>
        <end position="246"/>
    </location>
</feature>
<dbReference type="InterPro" id="IPR051450">
    <property type="entry name" value="Gfo/Idh/MocA_Oxidoreductases"/>
</dbReference>
<dbReference type="Pfam" id="PF02894">
    <property type="entry name" value="GFO_IDH_MocA_C"/>
    <property type="match status" value="1"/>
</dbReference>
<dbReference type="Proteomes" id="UP000605986">
    <property type="component" value="Unassembled WGS sequence"/>
</dbReference>
<dbReference type="PANTHER" id="PTHR43377:SF1">
    <property type="entry name" value="BILIVERDIN REDUCTASE A"/>
    <property type="match status" value="1"/>
</dbReference>
<proteinExistence type="predicted"/>
<accession>A0A8H4NWD9</accession>